<evidence type="ECO:0000256" key="5">
    <source>
        <dbReference type="ARBA" id="ARBA00022692"/>
    </source>
</evidence>
<dbReference type="Pfam" id="PF00431">
    <property type="entry name" value="CUB"/>
    <property type="match status" value="2"/>
</dbReference>
<keyword evidence="5 14" id="KW-0812">Transmembrane</keyword>
<evidence type="ECO:0000259" key="16">
    <source>
        <dbReference type="PROSITE" id="PS01180"/>
    </source>
</evidence>
<dbReference type="InterPro" id="IPR001873">
    <property type="entry name" value="ENaC"/>
</dbReference>
<evidence type="ECO:0000313" key="17">
    <source>
        <dbReference type="EMBL" id="GFY43713.1"/>
    </source>
</evidence>
<dbReference type="PANTHER" id="PTHR11690:SF248">
    <property type="entry name" value="PICKPOCKET 17, ISOFORM A"/>
    <property type="match status" value="1"/>
</dbReference>
<dbReference type="PROSITE" id="PS01180">
    <property type="entry name" value="CUB"/>
    <property type="match status" value="1"/>
</dbReference>
<keyword evidence="18" id="KW-1185">Reference proteome</keyword>
<organism evidence="17 18">
    <name type="scientific">Trichonephila inaurata madagascariensis</name>
    <dbReference type="NCBI Taxonomy" id="2747483"/>
    <lineage>
        <taxon>Eukaryota</taxon>
        <taxon>Metazoa</taxon>
        <taxon>Ecdysozoa</taxon>
        <taxon>Arthropoda</taxon>
        <taxon>Chelicerata</taxon>
        <taxon>Arachnida</taxon>
        <taxon>Araneae</taxon>
        <taxon>Araneomorphae</taxon>
        <taxon>Entelegynae</taxon>
        <taxon>Araneoidea</taxon>
        <taxon>Nephilidae</taxon>
        <taxon>Trichonephila</taxon>
        <taxon>Trichonephila inaurata</taxon>
    </lineage>
</organism>
<feature type="disulfide bond" evidence="13">
    <location>
        <begin position="516"/>
        <end position="533"/>
    </location>
</feature>
<evidence type="ECO:0000256" key="13">
    <source>
        <dbReference type="PROSITE-ProRule" id="PRU00059"/>
    </source>
</evidence>
<keyword evidence="3 14" id="KW-0813">Transport</keyword>
<dbReference type="PRINTS" id="PR01078">
    <property type="entry name" value="AMINACHANNEL"/>
</dbReference>
<keyword evidence="4 14" id="KW-0894">Sodium channel</keyword>
<protein>
    <submittedName>
        <fullName evidence="17">CUB domain-containing protein</fullName>
    </submittedName>
</protein>
<keyword evidence="11 14" id="KW-0739">Sodium transport</keyword>
<dbReference type="EMBL" id="BMAV01003820">
    <property type="protein sequence ID" value="GFY43713.1"/>
    <property type="molecule type" value="Genomic_DNA"/>
</dbReference>
<evidence type="ECO:0000256" key="11">
    <source>
        <dbReference type="ARBA" id="ARBA00023201"/>
    </source>
</evidence>
<keyword evidence="12 14" id="KW-0407">Ion channel</keyword>
<dbReference type="Gene3D" id="2.60.470.10">
    <property type="entry name" value="Acid-sensing ion channels like domains"/>
    <property type="match status" value="1"/>
</dbReference>
<evidence type="ECO:0000256" key="4">
    <source>
        <dbReference type="ARBA" id="ARBA00022461"/>
    </source>
</evidence>
<dbReference type="CDD" id="cd00041">
    <property type="entry name" value="CUB"/>
    <property type="match status" value="2"/>
</dbReference>
<dbReference type="Gene3D" id="2.60.120.290">
    <property type="entry name" value="Spermadhesin, CUB domain"/>
    <property type="match status" value="2"/>
</dbReference>
<feature type="domain" description="CUB" evidence="16">
    <location>
        <begin position="459"/>
        <end position="572"/>
    </location>
</feature>
<dbReference type="GO" id="GO:0005886">
    <property type="term" value="C:plasma membrane"/>
    <property type="evidence" value="ECO:0007669"/>
    <property type="project" value="TreeGrafter"/>
</dbReference>
<name>A0A8X7BUK5_9ARAC</name>
<dbReference type="GO" id="GO:0015280">
    <property type="term" value="F:ligand-gated sodium channel activity"/>
    <property type="evidence" value="ECO:0007669"/>
    <property type="project" value="TreeGrafter"/>
</dbReference>
<evidence type="ECO:0000256" key="2">
    <source>
        <dbReference type="ARBA" id="ARBA00007193"/>
    </source>
</evidence>
<dbReference type="OrthoDB" id="6429444at2759"/>
<evidence type="ECO:0000256" key="8">
    <source>
        <dbReference type="ARBA" id="ARBA00023065"/>
    </source>
</evidence>
<evidence type="ECO:0000256" key="14">
    <source>
        <dbReference type="RuleBase" id="RU000679"/>
    </source>
</evidence>
<comment type="caution">
    <text evidence="17">The sequence shown here is derived from an EMBL/GenBank/DDBJ whole genome shotgun (WGS) entry which is preliminary data.</text>
</comment>
<keyword evidence="8 14" id="KW-0406">Ion transport</keyword>
<sequence>MRHCICKTYPLDYDPKKTLEIRISEAECDNIHCPNNQKHLQVDDLDWSLYATPLSTTIKSGSRSKYFNQSVSKFIVKALSQSSISGVNRLFSSKTRLQRFIWALVLIVCLSGFWYQTYHFSILYRRKPSVVQIAVENDGLAEFPAVSLCNTNRLRRSELCKYKAEYCDGNFNNLTISEPEIGEIIFEILTQKNSAQKKLLGHSTDMIQSCIFNGRPKVGEEECMKMLEYFYDPDYGNCYTIPPRNSKGEILEAREADFWQEANDLSLLIDVESDELLEKKRRPGIIVTVHDDSSAPDIHTDGHLLGPGRSYTFTIQKLCTVGCSQYYQQKKCKFITKNLSLFFEELPFDPKQVSEKDKECAATEELRTQDYCRSICGLPCRDTIFVVTVGSTSLTEQEITMELFSYLGGYSGVWLGFSLLTVYELIEILACTAQFAFQKHQRVLQHKKETTPEASTKGCKQLITTQYGTFYTPNYPDKYPRYSRCQYIVEKYSPDACEVKLTVHAFEVTRMTFTNCSEDFLEIQDGDKRYRICGDLPPGTKKRMHHHQCDQMFQSPSFVITSPGYPNYFGPNFRCTYTIFRPDASVCSLELDFEEFNLGKHNPASCDHGAYLELSGKNRLCHDIEGKMIVHASEFQDPIIFEFVSDSLTSGKGFRIEVKHIPNTCPGFGTGHLPKTLPRCYQEVSFYSGYFSPSPMVASCELLVRRADPSVCMVRLQVTARNFLSVPCSYNYIELPDGIRMCISVTERRLAEFEEGYNFMILNYVNWHNPEFNLLVEQMPNSCRMQRSDLYTSMNRKWSWKVMPR</sequence>
<reference evidence="17" key="1">
    <citation type="submission" date="2020-08" db="EMBL/GenBank/DDBJ databases">
        <title>Multicomponent nature underlies the extraordinary mechanical properties of spider dragline silk.</title>
        <authorList>
            <person name="Kono N."/>
            <person name="Nakamura H."/>
            <person name="Mori M."/>
            <person name="Yoshida Y."/>
            <person name="Ohtoshi R."/>
            <person name="Malay A.D."/>
            <person name="Moran D.A.P."/>
            <person name="Tomita M."/>
            <person name="Numata K."/>
            <person name="Arakawa K."/>
        </authorList>
    </citation>
    <scope>NUCLEOTIDE SEQUENCE</scope>
</reference>
<keyword evidence="7" id="KW-0915">Sodium</keyword>
<evidence type="ECO:0000256" key="6">
    <source>
        <dbReference type="ARBA" id="ARBA00022989"/>
    </source>
</evidence>
<keyword evidence="10 13" id="KW-1015">Disulfide bond</keyword>
<keyword evidence="9 15" id="KW-0472">Membrane</keyword>
<accession>A0A8X7BUK5</accession>
<evidence type="ECO:0000256" key="15">
    <source>
        <dbReference type="SAM" id="Phobius"/>
    </source>
</evidence>
<dbReference type="Pfam" id="PF00858">
    <property type="entry name" value="ASC"/>
    <property type="match status" value="1"/>
</dbReference>
<dbReference type="InterPro" id="IPR035914">
    <property type="entry name" value="Sperma_CUB_dom_sf"/>
</dbReference>
<feature type="transmembrane region" description="Helical" evidence="15">
    <location>
        <begin position="100"/>
        <end position="118"/>
    </location>
</feature>
<proteinExistence type="inferred from homology"/>
<gene>
    <name evidence="17" type="primary">AVEN_126453_1</name>
    <name evidence="17" type="ORF">TNIN_154961</name>
</gene>
<evidence type="ECO:0000256" key="9">
    <source>
        <dbReference type="ARBA" id="ARBA00023136"/>
    </source>
</evidence>
<dbReference type="Proteomes" id="UP000886998">
    <property type="component" value="Unassembled WGS sequence"/>
</dbReference>
<comment type="subcellular location">
    <subcellularLocation>
        <location evidence="1">Membrane</location>
        <topology evidence="1">Multi-pass membrane protein</topology>
    </subcellularLocation>
</comment>
<dbReference type="InterPro" id="IPR000859">
    <property type="entry name" value="CUB_dom"/>
</dbReference>
<comment type="similarity">
    <text evidence="2 14">Belongs to the amiloride-sensitive sodium channel (TC 1.A.6) family.</text>
</comment>
<evidence type="ECO:0000256" key="1">
    <source>
        <dbReference type="ARBA" id="ARBA00004141"/>
    </source>
</evidence>
<evidence type="ECO:0000256" key="7">
    <source>
        <dbReference type="ARBA" id="ARBA00023053"/>
    </source>
</evidence>
<evidence type="ECO:0000256" key="12">
    <source>
        <dbReference type="ARBA" id="ARBA00023303"/>
    </source>
</evidence>
<evidence type="ECO:0000256" key="3">
    <source>
        <dbReference type="ARBA" id="ARBA00022448"/>
    </source>
</evidence>
<keyword evidence="6 15" id="KW-1133">Transmembrane helix</keyword>
<dbReference type="SMART" id="SM00042">
    <property type="entry name" value="CUB"/>
    <property type="match status" value="1"/>
</dbReference>
<dbReference type="Gene3D" id="1.10.287.770">
    <property type="entry name" value="YojJ-like"/>
    <property type="match status" value="1"/>
</dbReference>
<comment type="caution">
    <text evidence="13">Lacks conserved residue(s) required for the propagation of feature annotation.</text>
</comment>
<evidence type="ECO:0000256" key="10">
    <source>
        <dbReference type="ARBA" id="ARBA00023157"/>
    </source>
</evidence>
<dbReference type="SUPFAM" id="SSF49854">
    <property type="entry name" value="Spermadhesin, CUB domain"/>
    <property type="match status" value="2"/>
</dbReference>
<dbReference type="AlphaFoldDB" id="A0A8X7BUK5"/>
<evidence type="ECO:0000313" key="18">
    <source>
        <dbReference type="Proteomes" id="UP000886998"/>
    </source>
</evidence>
<dbReference type="PANTHER" id="PTHR11690">
    <property type="entry name" value="AMILORIDE-SENSITIVE SODIUM CHANNEL-RELATED"/>
    <property type="match status" value="1"/>
</dbReference>